<dbReference type="EC" id="2.7.7.23" evidence="18"/>
<evidence type="ECO:0000256" key="2">
    <source>
        <dbReference type="ARBA" id="ARBA00007707"/>
    </source>
</evidence>
<dbReference type="Proteomes" id="UP001229209">
    <property type="component" value="Unassembled WGS sequence"/>
</dbReference>
<dbReference type="InterPro" id="IPR011004">
    <property type="entry name" value="Trimer_LpxA-like_sf"/>
</dbReference>
<dbReference type="SUPFAM" id="SSF51161">
    <property type="entry name" value="Trimeric LpxA-like enzymes"/>
    <property type="match status" value="1"/>
</dbReference>
<dbReference type="PANTHER" id="PTHR43584:SF3">
    <property type="entry name" value="BIFUNCTIONAL PROTEIN GLMU"/>
    <property type="match status" value="1"/>
</dbReference>
<feature type="region of interest" description="Pyrophosphorylase" evidence="18">
    <location>
        <begin position="1"/>
        <end position="229"/>
    </location>
</feature>
<reference evidence="20 21" key="1">
    <citation type="submission" date="2023-07" db="EMBL/GenBank/DDBJ databases">
        <title>Genomic Encyclopedia of Type Strains, Phase IV (KMG-IV): sequencing the most valuable type-strain genomes for metagenomic binning, comparative biology and taxonomic classification.</title>
        <authorList>
            <person name="Goeker M."/>
        </authorList>
    </citation>
    <scope>NUCLEOTIDE SEQUENCE [LARGE SCALE GENOMIC DNA]</scope>
    <source>
        <strain evidence="20 21">DSM 25924</strain>
    </source>
</reference>
<comment type="pathway">
    <text evidence="18">Nucleotide-sugar biosynthesis; UDP-N-acetyl-alpha-D-glucosamine biosynthesis; UDP-N-acetyl-alpha-D-glucosamine from N-acetyl-alpha-D-glucosamine 1-phosphate: step 1/1.</text>
</comment>
<feature type="binding site" evidence="18">
    <location>
        <position position="422"/>
    </location>
    <ligand>
        <name>acetyl-CoA</name>
        <dbReference type="ChEBI" id="CHEBI:57288"/>
    </ligand>
</feature>
<keyword evidence="13 18" id="KW-0012">Acyltransferase</keyword>
<keyword evidence="21" id="KW-1185">Reference proteome</keyword>
<keyword evidence="10 18" id="KW-0133">Cell shape</keyword>
<comment type="subcellular location">
    <subcellularLocation>
        <location evidence="1 18">Cytoplasm</location>
    </subcellularLocation>
</comment>
<keyword evidence="14 18" id="KW-0961">Cell wall biogenesis/degradation</keyword>
<comment type="catalytic activity">
    <reaction evidence="16 18">
        <text>N-acetyl-alpha-D-glucosamine 1-phosphate + UTP + H(+) = UDP-N-acetyl-alpha-D-glucosamine + diphosphate</text>
        <dbReference type="Rhea" id="RHEA:13509"/>
        <dbReference type="ChEBI" id="CHEBI:15378"/>
        <dbReference type="ChEBI" id="CHEBI:33019"/>
        <dbReference type="ChEBI" id="CHEBI:46398"/>
        <dbReference type="ChEBI" id="CHEBI:57705"/>
        <dbReference type="ChEBI" id="CHEBI:57776"/>
        <dbReference type="EC" id="2.7.7.23"/>
    </reaction>
</comment>
<comment type="catalytic activity">
    <reaction evidence="15 18">
        <text>alpha-D-glucosamine 1-phosphate + acetyl-CoA = N-acetyl-alpha-D-glucosamine 1-phosphate + CoA + H(+)</text>
        <dbReference type="Rhea" id="RHEA:13725"/>
        <dbReference type="ChEBI" id="CHEBI:15378"/>
        <dbReference type="ChEBI" id="CHEBI:57287"/>
        <dbReference type="ChEBI" id="CHEBI:57288"/>
        <dbReference type="ChEBI" id="CHEBI:57776"/>
        <dbReference type="ChEBI" id="CHEBI:58516"/>
        <dbReference type="EC" id="2.3.1.157"/>
    </reaction>
</comment>
<evidence type="ECO:0000256" key="18">
    <source>
        <dbReference type="HAMAP-Rule" id="MF_01631"/>
    </source>
</evidence>
<keyword evidence="7 18" id="KW-0479">Metal-binding</keyword>
<comment type="pathway">
    <text evidence="18">Bacterial outer membrane biogenesis; LPS lipid A biosynthesis.</text>
</comment>
<keyword evidence="9 18" id="KW-0460">Magnesium</keyword>
<dbReference type="InterPro" id="IPR029044">
    <property type="entry name" value="Nucleotide-diphossugar_trans"/>
</dbReference>
<evidence type="ECO:0000256" key="1">
    <source>
        <dbReference type="ARBA" id="ARBA00004496"/>
    </source>
</evidence>
<feature type="binding site" evidence="18">
    <location>
        <position position="404"/>
    </location>
    <ligand>
        <name>acetyl-CoA</name>
        <dbReference type="ChEBI" id="CHEBI:57288"/>
    </ligand>
</feature>
<comment type="similarity">
    <text evidence="2 18">In the C-terminal section; belongs to the transferase hexapeptide repeat family.</text>
</comment>
<evidence type="ECO:0000256" key="12">
    <source>
        <dbReference type="ARBA" id="ARBA00023268"/>
    </source>
</evidence>
<dbReference type="CDD" id="cd02540">
    <property type="entry name" value="GT2_GlmU_N_bac"/>
    <property type="match status" value="1"/>
</dbReference>
<keyword evidence="5 18" id="KW-0808">Transferase</keyword>
<proteinExistence type="inferred from homology"/>
<keyword evidence="8 18" id="KW-0677">Repeat</keyword>
<dbReference type="CDD" id="cd03353">
    <property type="entry name" value="LbH_GlmU_C"/>
    <property type="match status" value="1"/>
</dbReference>
<evidence type="ECO:0000256" key="13">
    <source>
        <dbReference type="ARBA" id="ARBA00023315"/>
    </source>
</evidence>
<feature type="binding site" evidence="18">
    <location>
        <position position="102"/>
    </location>
    <ligand>
        <name>Mg(2+)</name>
        <dbReference type="ChEBI" id="CHEBI:18420"/>
    </ligand>
</feature>
<evidence type="ECO:0000256" key="8">
    <source>
        <dbReference type="ARBA" id="ARBA00022737"/>
    </source>
</evidence>
<feature type="binding site" evidence="18">
    <location>
        <position position="227"/>
    </location>
    <ligand>
        <name>UDP-N-acetyl-alpha-D-glucosamine</name>
        <dbReference type="ChEBI" id="CHEBI:57705"/>
    </ligand>
</feature>
<dbReference type="InterPro" id="IPR001451">
    <property type="entry name" value="Hexapep"/>
</dbReference>
<dbReference type="GO" id="GO:0003977">
    <property type="term" value="F:UDP-N-acetylglucosamine diphosphorylase activity"/>
    <property type="evidence" value="ECO:0007669"/>
    <property type="project" value="UniProtKB-EC"/>
</dbReference>
<evidence type="ECO:0000256" key="3">
    <source>
        <dbReference type="ARBA" id="ARBA00007947"/>
    </source>
</evidence>
<evidence type="ECO:0000256" key="9">
    <source>
        <dbReference type="ARBA" id="ARBA00022842"/>
    </source>
</evidence>
<evidence type="ECO:0000256" key="4">
    <source>
        <dbReference type="ARBA" id="ARBA00022490"/>
    </source>
</evidence>
<dbReference type="InterPro" id="IPR038009">
    <property type="entry name" value="GlmU_C_LbH"/>
</dbReference>
<evidence type="ECO:0000313" key="20">
    <source>
        <dbReference type="EMBL" id="MDP9729747.1"/>
    </source>
</evidence>
<dbReference type="NCBIfam" id="NF010934">
    <property type="entry name" value="PRK14354.1"/>
    <property type="match status" value="1"/>
</dbReference>
<feature type="binding site" evidence="18">
    <location>
        <position position="154"/>
    </location>
    <ligand>
        <name>UDP-N-acetyl-alpha-D-glucosamine</name>
        <dbReference type="ChEBI" id="CHEBI:57705"/>
    </ligand>
</feature>
<evidence type="ECO:0000256" key="11">
    <source>
        <dbReference type="ARBA" id="ARBA00022984"/>
    </source>
</evidence>
<dbReference type="InterPro" id="IPR050065">
    <property type="entry name" value="GlmU-like"/>
</dbReference>
<evidence type="ECO:0000259" key="19">
    <source>
        <dbReference type="Pfam" id="PF12804"/>
    </source>
</evidence>
<feature type="binding site" evidence="18">
    <location>
        <begin position="77"/>
        <end position="78"/>
    </location>
    <ligand>
        <name>UDP-N-acetyl-alpha-D-glucosamine</name>
        <dbReference type="ChEBI" id="CHEBI:57705"/>
    </ligand>
</feature>
<dbReference type="Pfam" id="PF00132">
    <property type="entry name" value="Hexapep"/>
    <property type="match status" value="2"/>
</dbReference>
<feature type="domain" description="MobA-like NTP transferase" evidence="19">
    <location>
        <begin position="5"/>
        <end position="136"/>
    </location>
</feature>
<organism evidence="20 21">
    <name type="scientific">Alicyclobacillus tolerans</name>
    <dbReference type="NCBI Taxonomy" id="90970"/>
    <lineage>
        <taxon>Bacteria</taxon>
        <taxon>Bacillati</taxon>
        <taxon>Bacillota</taxon>
        <taxon>Bacilli</taxon>
        <taxon>Bacillales</taxon>
        <taxon>Alicyclobacillaceae</taxon>
        <taxon>Alicyclobacillus</taxon>
    </lineage>
</organism>
<keyword evidence="6 18" id="KW-0548">Nucleotidyltransferase</keyword>
<feature type="binding site" evidence="18">
    <location>
        <position position="22"/>
    </location>
    <ligand>
        <name>UDP-N-acetyl-alpha-D-glucosamine</name>
        <dbReference type="ChEBI" id="CHEBI:57705"/>
    </ligand>
</feature>
<evidence type="ECO:0000256" key="17">
    <source>
        <dbReference type="ARBA" id="ARBA00049628"/>
    </source>
</evidence>
<feature type="binding site" evidence="18">
    <location>
        <position position="332"/>
    </location>
    <ligand>
        <name>UDP-N-acetyl-alpha-D-glucosamine</name>
        <dbReference type="ChEBI" id="CHEBI:57705"/>
    </ligand>
</feature>
<dbReference type="RefSeq" id="WP_306955582.1">
    <property type="nucleotide sequence ID" value="NZ_JAURUO010000021.1"/>
</dbReference>
<feature type="binding site" evidence="18">
    <location>
        <position position="365"/>
    </location>
    <ligand>
        <name>UDP-N-acetyl-alpha-D-glucosamine</name>
        <dbReference type="ChEBI" id="CHEBI:57705"/>
    </ligand>
</feature>
<feature type="binding site" evidence="18">
    <location>
        <begin position="100"/>
        <end position="102"/>
    </location>
    <ligand>
        <name>UDP-N-acetyl-alpha-D-glucosamine</name>
        <dbReference type="ChEBI" id="CHEBI:57705"/>
    </ligand>
</feature>
<feature type="binding site" evidence="18">
    <location>
        <position position="439"/>
    </location>
    <ligand>
        <name>acetyl-CoA</name>
        <dbReference type="ChEBI" id="CHEBI:57288"/>
    </ligand>
</feature>
<dbReference type="Gene3D" id="2.160.10.10">
    <property type="entry name" value="Hexapeptide repeat proteins"/>
    <property type="match status" value="1"/>
</dbReference>
<feature type="region of interest" description="N-acetyltransferase" evidence="18">
    <location>
        <begin position="251"/>
        <end position="466"/>
    </location>
</feature>
<protein>
    <recommendedName>
        <fullName evidence="18">Bifunctional protein GlmU</fullName>
    </recommendedName>
    <domain>
        <recommendedName>
            <fullName evidence="18">UDP-N-acetylglucosamine pyrophosphorylase</fullName>
            <ecNumber evidence="18">2.7.7.23</ecNumber>
        </recommendedName>
        <alternativeName>
            <fullName evidence="18">N-acetylglucosamine-1-phosphate uridyltransferase</fullName>
        </alternativeName>
    </domain>
    <domain>
        <recommendedName>
            <fullName evidence="18">Glucosamine-1-phosphate N-acetyltransferase</fullName>
            <ecNumber evidence="18">2.3.1.157</ecNumber>
        </recommendedName>
    </domain>
</protein>
<dbReference type="NCBIfam" id="TIGR01173">
    <property type="entry name" value="glmU"/>
    <property type="match status" value="1"/>
</dbReference>
<accession>A0ABT9LZP1</accession>
<evidence type="ECO:0000313" key="21">
    <source>
        <dbReference type="Proteomes" id="UP001229209"/>
    </source>
</evidence>
<evidence type="ECO:0000256" key="15">
    <source>
        <dbReference type="ARBA" id="ARBA00048247"/>
    </source>
</evidence>
<feature type="binding site" evidence="18">
    <location>
        <begin position="385"/>
        <end position="386"/>
    </location>
    <ligand>
        <name>acetyl-CoA</name>
        <dbReference type="ChEBI" id="CHEBI:57288"/>
    </ligand>
</feature>
<keyword evidence="12 18" id="KW-0511">Multifunctional enzyme</keyword>
<comment type="function">
    <text evidence="17 18">Catalyzes the last two sequential reactions in the de novo biosynthetic pathway for UDP-N-acetylglucosamine (UDP-GlcNAc). The C-terminal domain catalyzes the transfer of acetyl group from acetyl coenzyme A to glucosamine-1-phosphate (GlcN-1-P) to produce N-acetylglucosamine-1-phosphate (GlcNAc-1-P), which is converted into UDP-GlcNAc by the transfer of uridine 5-monophosphate (from uridine 5-triphosphate), a reaction catalyzed by the N-terminal domain.</text>
</comment>
<evidence type="ECO:0000256" key="10">
    <source>
        <dbReference type="ARBA" id="ARBA00022960"/>
    </source>
</evidence>
<feature type="binding site" evidence="18">
    <location>
        <position position="72"/>
    </location>
    <ligand>
        <name>UDP-N-acetyl-alpha-D-glucosamine</name>
        <dbReference type="ChEBI" id="CHEBI:57705"/>
    </ligand>
</feature>
<dbReference type="InterPro" id="IPR025877">
    <property type="entry name" value="MobA-like_NTP_Trfase"/>
</dbReference>
<dbReference type="InterPro" id="IPR005882">
    <property type="entry name" value="Bifunctional_GlmU"/>
</dbReference>
<dbReference type="Pfam" id="PF12804">
    <property type="entry name" value="NTP_transf_3"/>
    <property type="match status" value="1"/>
</dbReference>
<comment type="pathway">
    <text evidence="18">Nucleotide-sugar biosynthesis; UDP-N-acetyl-alpha-D-glucosamine biosynthesis; N-acetyl-alpha-D-glucosamine 1-phosphate from alpha-D-glucosamine 6-phosphate (route II): step 2/2.</text>
</comment>
<evidence type="ECO:0000256" key="6">
    <source>
        <dbReference type="ARBA" id="ARBA00022695"/>
    </source>
</evidence>
<dbReference type="EMBL" id="JAURUO010000021">
    <property type="protein sequence ID" value="MDP9729747.1"/>
    <property type="molecule type" value="Genomic_DNA"/>
</dbReference>
<comment type="subunit">
    <text evidence="18">Homotrimer.</text>
</comment>
<dbReference type="HAMAP" id="MF_01631">
    <property type="entry name" value="GlmU"/>
    <property type="match status" value="1"/>
</dbReference>
<feature type="binding site" evidence="18">
    <location>
        <position position="376"/>
    </location>
    <ligand>
        <name>UDP-N-acetyl-alpha-D-glucosamine</name>
        <dbReference type="ChEBI" id="CHEBI:57705"/>
    </ligand>
</feature>
<dbReference type="SUPFAM" id="SSF53448">
    <property type="entry name" value="Nucleotide-diphospho-sugar transferases"/>
    <property type="match status" value="1"/>
</dbReference>
<dbReference type="GO" id="GO:0019134">
    <property type="term" value="F:glucosamine-1-phosphate N-acetyltransferase activity"/>
    <property type="evidence" value="ECO:0007669"/>
    <property type="project" value="UniProtKB-EC"/>
</dbReference>
<comment type="cofactor">
    <cofactor evidence="18">
        <name>Mg(2+)</name>
        <dbReference type="ChEBI" id="CHEBI:18420"/>
    </cofactor>
    <text evidence="18">Binds 1 Mg(2+) ion per subunit.</text>
</comment>
<evidence type="ECO:0000256" key="14">
    <source>
        <dbReference type="ARBA" id="ARBA00023316"/>
    </source>
</evidence>
<comment type="caution">
    <text evidence="20">The sequence shown here is derived from an EMBL/GenBank/DDBJ whole genome shotgun (WGS) entry which is preliminary data.</text>
</comment>
<feature type="active site" description="Proton acceptor" evidence="18">
    <location>
        <position position="362"/>
    </location>
</feature>
<evidence type="ECO:0000256" key="16">
    <source>
        <dbReference type="ARBA" id="ARBA00048493"/>
    </source>
</evidence>
<keyword evidence="11 18" id="KW-0573">Peptidoglycan synthesis</keyword>
<gene>
    <name evidence="18" type="primary">glmU</name>
    <name evidence="20" type="ORF">J2S04_002721</name>
</gene>
<name>A0ABT9LZP1_9BACL</name>
<feature type="binding site" evidence="18">
    <location>
        <position position="227"/>
    </location>
    <ligand>
        <name>Mg(2+)</name>
        <dbReference type="ChEBI" id="CHEBI:18420"/>
    </ligand>
</feature>
<dbReference type="EC" id="2.3.1.157" evidence="18"/>
<dbReference type="PANTHER" id="PTHR43584">
    <property type="entry name" value="NUCLEOTIDYL TRANSFERASE"/>
    <property type="match status" value="1"/>
</dbReference>
<feature type="region of interest" description="Linker" evidence="18">
    <location>
        <begin position="230"/>
        <end position="250"/>
    </location>
</feature>
<evidence type="ECO:0000256" key="5">
    <source>
        <dbReference type="ARBA" id="ARBA00022679"/>
    </source>
</evidence>
<feature type="binding site" evidence="18">
    <location>
        <position position="139"/>
    </location>
    <ligand>
        <name>UDP-N-acetyl-alpha-D-glucosamine</name>
        <dbReference type="ChEBI" id="CHEBI:57705"/>
    </ligand>
</feature>
<dbReference type="Gene3D" id="3.90.550.10">
    <property type="entry name" value="Spore Coat Polysaccharide Biosynthesis Protein SpsA, Chain A"/>
    <property type="match status" value="1"/>
</dbReference>
<feature type="binding site" evidence="18">
    <location>
        <position position="169"/>
    </location>
    <ligand>
        <name>UDP-N-acetyl-alpha-D-glucosamine</name>
        <dbReference type="ChEBI" id="CHEBI:57705"/>
    </ligand>
</feature>
<keyword evidence="4 18" id="KW-0963">Cytoplasm</keyword>
<evidence type="ECO:0000256" key="7">
    <source>
        <dbReference type="ARBA" id="ARBA00022723"/>
    </source>
</evidence>
<comment type="similarity">
    <text evidence="3 18">In the N-terminal section; belongs to the N-acetylglucosamine-1-phosphate uridyltransferase family.</text>
</comment>
<feature type="binding site" evidence="18">
    <location>
        <position position="350"/>
    </location>
    <ligand>
        <name>UDP-N-acetyl-alpha-D-glucosamine</name>
        <dbReference type="ChEBI" id="CHEBI:57705"/>
    </ligand>
</feature>
<comment type="caution">
    <text evidence="18">Lacks conserved residue(s) required for the propagation of feature annotation.</text>
</comment>
<sequence length="466" mass="50240">MGRTAIVLAGGLGTRMKSSLHKVLHPVLGKPMILHILDEIEKVQVDEVIVVVGQSRESVISVVEGRAKIAVQEQQLGTGHAVMAALPHVKADSDTVLILYGDAPLIQASTMESIFQKQEQSGAGAVILAAHVQNPTGLGRVILSQSGQVERVVEERDASPEERQNHLINTGIYCFCTERLREACAQLRPNNAQNEYYLTDTLQYLQSMGVDVWAQIADDEEEVASVNDRFQLAQVEKIAQQRRNRELMLAGVTFLQPDSTWIGADVEIEADVTLYPGCVLEGCTQIAAGAVIGPYTRLVDAQVEAGAVVQNSVVLQSIIGEGAQVGPFAYIRPGSTVGARVKVGDFVELKNTRLGADSKVSHLAYLGDAVIGERVNIGCGVITVNYDGMQKHTTVVGDDSFIGSNANLIAPVQVGEGAYVCAGSTITDNVPDDGFAIARVKQETKPRYVKAWKQKKSRVLRMGRDS</sequence>